<gene>
    <name evidence="2" type="ORF">MEDL_48940</name>
</gene>
<dbReference type="InterPro" id="IPR005135">
    <property type="entry name" value="Endo/exonuclease/phosphatase"/>
</dbReference>
<name>A0A8S3TSC2_MYTED</name>
<evidence type="ECO:0000259" key="1">
    <source>
        <dbReference type="Pfam" id="PF03372"/>
    </source>
</evidence>
<dbReference type="InterPro" id="IPR036691">
    <property type="entry name" value="Endo/exonu/phosph_ase_sf"/>
</dbReference>
<evidence type="ECO:0000313" key="3">
    <source>
        <dbReference type="Proteomes" id="UP000683360"/>
    </source>
</evidence>
<organism evidence="2 3">
    <name type="scientific">Mytilus edulis</name>
    <name type="common">Blue mussel</name>
    <dbReference type="NCBI Taxonomy" id="6550"/>
    <lineage>
        <taxon>Eukaryota</taxon>
        <taxon>Metazoa</taxon>
        <taxon>Spiralia</taxon>
        <taxon>Lophotrochozoa</taxon>
        <taxon>Mollusca</taxon>
        <taxon>Bivalvia</taxon>
        <taxon>Autobranchia</taxon>
        <taxon>Pteriomorphia</taxon>
        <taxon>Mytilida</taxon>
        <taxon>Mytiloidea</taxon>
        <taxon>Mytilidae</taxon>
        <taxon>Mytilinae</taxon>
        <taxon>Mytilus</taxon>
    </lineage>
</organism>
<dbReference type="SUPFAM" id="SSF56219">
    <property type="entry name" value="DNase I-like"/>
    <property type="match status" value="1"/>
</dbReference>
<dbReference type="AlphaFoldDB" id="A0A8S3TSC2"/>
<keyword evidence="3" id="KW-1185">Reference proteome</keyword>
<dbReference type="Proteomes" id="UP000683360">
    <property type="component" value="Unassembled WGS sequence"/>
</dbReference>
<comment type="caution">
    <text evidence="2">The sequence shown here is derived from an EMBL/GenBank/DDBJ whole genome shotgun (WGS) entry which is preliminary data.</text>
</comment>
<accession>A0A8S3TSC2</accession>
<reference evidence="2" key="1">
    <citation type="submission" date="2021-03" db="EMBL/GenBank/DDBJ databases">
        <authorList>
            <person name="Bekaert M."/>
        </authorList>
    </citation>
    <scope>NUCLEOTIDE SEQUENCE</scope>
</reference>
<sequence>MTTATMNSHHHAKVLYSQQNCRQYANQAVIFQNPILSSRQPYNTNQHIQPRQCIPEPIVPKKHVQKNKRQNYNKLIVQQDIADQSPMTEKCQNVENVAMCSTTEPKICDTEPNKDNVSTGNHANMTNLDCGRQDLVKEPISSTEDSDQQHHFFRARPGLNTEGLTRQFTIGTLNVQNALSNQLYLVNVLKKCDILCVQEHWLYSCDKHKLQEVNDTHVCEAKSVDDDLDTEILVRNRGYGGTAVFWRKDIDRAVKFTSDGNDRIVVLTFNISNNPLCLIGVYMPSHNRHGDEL</sequence>
<protein>
    <recommendedName>
        <fullName evidence="1">Endonuclease/exonuclease/phosphatase domain-containing protein</fullName>
    </recommendedName>
</protein>
<dbReference type="OrthoDB" id="7476844at2759"/>
<dbReference type="GO" id="GO:0003824">
    <property type="term" value="F:catalytic activity"/>
    <property type="evidence" value="ECO:0007669"/>
    <property type="project" value="InterPro"/>
</dbReference>
<feature type="domain" description="Endonuclease/exonuclease/phosphatase" evidence="1">
    <location>
        <begin position="171"/>
        <end position="281"/>
    </location>
</feature>
<proteinExistence type="predicted"/>
<dbReference type="EMBL" id="CAJPWZ010002355">
    <property type="protein sequence ID" value="CAG2236430.1"/>
    <property type="molecule type" value="Genomic_DNA"/>
</dbReference>
<dbReference type="Gene3D" id="3.60.10.10">
    <property type="entry name" value="Endonuclease/exonuclease/phosphatase"/>
    <property type="match status" value="1"/>
</dbReference>
<dbReference type="Pfam" id="PF03372">
    <property type="entry name" value="Exo_endo_phos"/>
    <property type="match status" value="1"/>
</dbReference>
<evidence type="ECO:0000313" key="2">
    <source>
        <dbReference type="EMBL" id="CAG2236430.1"/>
    </source>
</evidence>